<sequence length="557" mass="61884">MSPPDVSVDDNAIPGTMHLVDVEGTLSVKHAKGGNSDIILIPTPSEDPDDPLNWAKWRKLMSTICMIVYILGIGLASSAIYAAIVPVSEDTGLSVADINSGTGYMYLAFGWGNLIWQPMALQYGKRPAYLLSMLLSIPIMVGQAYVHSNGAWIVMKVLQGFFGAPIESLGEVSVADVYFAHQRGTYMAVYAATLYGAGFLGPILGGFINDGQGWKWIQYWTAIWLAGGFIFNFFFMEETNYDRAPLETVQQNAQAMHQDETASNSSENGKDMESQAIHIDNTAIPTTPRAQNQLQLRSQKTKSFLQRMSLRDKRRKFMVHIKIWRIFWLLSFPVISYCGFICGCGLIWYNVINATTSLVLSSAPYNFSSSTVGLSYFACILGVIVALPFVGLMGDYIVVHMARRSGGIWKSEYRLWLFSAAVILLPFSLLLWGLGAAHDVNWFGLVFSEFLTGLVVTIIAQLSVTYLVDSYKDLSGDAIVSMVLIRNSMSFGIGYGVTPWITNLGLQNAYLVAAFVGMATMLTAFPMIKFGPRLRERSRKRYFKLVKEAMRETSFHY</sequence>
<protein>
    <recommendedName>
        <fullName evidence="6">Major facilitator superfamily (MFS) profile domain-containing protein</fullName>
    </recommendedName>
</protein>
<dbReference type="InterPro" id="IPR011701">
    <property type="entry name" value="MFS"/>
</dbReference>
<dbReference type="Proteomes" id="UP000258309">
    <property type="component" value="Unassembled WGS sequence"/>
</dbReference>
<feature type="transmembrane region" description="Helical" evidence="5">
    <location>
        <begin position="372"/>
        <end position="394"/>
    </location>
</feature>
<dbReference type="SUPFAM" id="SSF103473">
    <property type="entry name" value="MFS general substrate transporter"/>
    <property type="match status" value="1"/>
</dbReference>
<comment type="subcellular location">
    <subcellularLocation>
        <location evidence="1">Membrane</location>
        <topology evidence="1">Multi-pass membrane protein</topology>
    </subcellularLocation>
</comment>
<evidence type="ECO:0000313" key="8">
    <source>
        <dbReference type="Proteomes" id="UP000258309"/>
    </source>
</evidence>
<comment type="caution">
    <text evidence="7">The sequence shown here is derived from an EMBL/GenBank/DDBJ whole genome shotgun (WGS) entry which is preliminary data.</text>
</comment>
<feature type="transmembrane region" description="Helical" evidence="5">
    <location>
        <begin position="442"/>
        <end position="467"/>
    </location>
</feature>
<dbReference type="GO" id="GO:0005886">
    <property type="term" value="C:plasma membrane"/>
    <property type="evidence" value="ECO:0007669"/>
    <property type="project" value="TreeGrafter"/>
</dbReference>
<dbReference type="GO" id="GO:0022857">
    <property type="term" value="F:transmembrane transporter activity"/>
    <property type="evidence" value="ECO:0007669"/>
    <property type="project" value="InterPro"/>
</dbReference>
<gene>
    <name evidence="7" type="ORF">B7463_g7537</name>
</gene>
<feature type="transmembrane region" description="Helical" evidence="5">
    <location>
        <begin position="158"/>
        <end position="179"/>
    </location>
</feature>
<evidence type="ECO:0000259" key="6">
    <source>
        <dbReference type="PROSITE" id="PS50850"/>
    </source>
</evidence>
<feature type="transmembrane region" description="Helical" evidence="5">
    <location>
        <begin position="509"/>
        <end position="531"/>
    </location>
</feature>
<keyword evidence="2 5" id="KW-0812">Transmembrane</keyword>
<dbReference type="PANTHER" id="PTHR23502:SF30">
    <property type="entry name" value="TRANSPORTER, PUTATIVE (AFU_ORTHOLOGUE AFUA_8G04702)-RELATED"/>
    <property type="match status" value="1"/>
</dbReference>
<evidence type="ECO:0000256" key="2">
    <source>
        <dbReference type="ARBA" id="ARBA00022692"/>
    </source>
</evidence>
<name>A0A3E2H600_SCYLI</name>
<organism evidence="7 8">
    <name type="scientific">Scytalidium lignicola</name>
    <name type="common">Hyphomycete</name>
    <dbReference type="NCBI Taxonomy" id="5539"/>
    <lineage>
        <taxon>Eukaryota</taxon>
        <taxon>Fungi</taxon>
        <taxon>Dikarya</taxon>
        <taxon>Ascomycota</taxon>
        <taxon>Pezizomycotina</taxon>
        <taxon>Leotiomycetes</taxon>
        <taxon>Leotiomycetes incertae sedis</taxon>
        <taxon>Scytalidium</taxon>
    </lineage>
</organism>
<feature type="transmembrane region" description="Helical" evidence="5">
    <location>
        <begin position="479"/>
        <end position="497"/>
    </location>
</feature>
<dbReference type="AlphaFoldDB" id="A0A3E2H600"/>
<dbReference type="STRING" id="5539.A0A3E2H600"/>
<dbReference type="InterPro" id="IPR036259">
    <property type="entry name" value="MFS_trans_sf"/>
</dbReference>
<evidence type="ECO:0000256" key="5">
    <source>
        <dbReference type="SAM" id="Phobius"/>
    </source>
</evidence>
<feature type="non-terminal residue" evidence="7">
    <location>
        <position position="557"/>
    </location>
</feature>
<dbReference type="PANTHER" id="PTHR23502">
    <property type="entry name" value="MAJOR FACILITATOR SUPERFAMILY"/>
    <property type="match status" value="1"/>
</dbReference>
<feature type="transmembrane region" description="Helical" evidence="5">
    <location>
        <begin position="323"/>
        <end position="352"/>
    </location>
</feature>
<feature type="transmembrane region" description="Helical" evidence="5">
    <location>
        <begin position="217"/>
        <end position="235"/>
    </location>
</feature>
<feature type="transmembrane region" description="Helical" evidence="5">
    <location>
        <begin position="186"/>
        <end position="205"/>
    </location>
</feature>
<reference evidence="7 8" key="1">
    <citation type="submission" date="2018-05" db="EMBL/GenBank/DDBJ databases">
        <title>Draft genome sequence of Scytalidium lignicola DSM 105466, a ubiquitous saprotrophic fungus.</title>
        <authorList>
            <person name="Buettner E."/>
            <person name="Gebauer A.M."/>
            <person name="Hofrichter M."/>
            <person name="Liers C."/>
            <person name="Kellner H."/>
        </authorList>
    </citation>
    <scope>NUCLEOTIDE SEQUENCE [LARGE SCALE GENOMIC DNA]</scope>
    <source>
        <strain evidence="7 8">DSM 105466</strain>
    </source>
</reference>
<evidence type="ECO:0000256" key="1">
    <source>
        <dbReference type="ARBA" id="ARBA00004141"/>
    </source>
</evidence>
<dbReference type="Pfam" id="PF07690">
    <property type="entry name" value="MFS_1"/>
    <property type="match status" value="1"/>
</dbReference>
<proteinExistence type="predicted"/>
<feature type="transmembrane region" description="Helical" evidence="5">
    <location>
        <begin position="415"/>
        <end position="436"/>
    </location>
</feature>
<dbReference type="PROSITE" id="PS50850">
    <property type="entry name" value="MFS"/>
    <property type="match status" value="1"/>
</dbReference>
<feature type="transmembrane region" description="Helical" evidence="5">
    <location>
        <begin position="128"/>
        <end position="146"/>
    </location>
</feature>
<dbReference type="Gene3D" id="1.20.1250.20">
    <property type="entry name" value="MFS general substrate transporter like domains"/>
    <property type="match status" value="1"/>
</dbReference>
<feature type="transmembrane region" description="Helical" evidence="5">
    <location>
        <begin position="104"/>
        <end position="121"/>
    </location>
</feature>
<feature type="domain" description="Major facilitator superfamily (MFS) profile" evidence="6">
    <location>
        <begin position="60"/>
        <end position="532"/>
    </location>
</feature>
<dbReference type="OMA" id="MSTICMI"/>
<evidence type="ECO:0000313" key="7">
    <source>
        <dbReference type="EMBL" id="RFU28798.1"/>
    </source>
</evidence>
<dbReference type="OrthoDB" id="5215911at2759"/>
<keyword evidence="4 5" id="KW-0472">Membrane</keyword>
<dbReference type="EMBL" id="NCSJ02000150">
    <property type="protein sequence ID" value="RFU28798.1"/>
    <property type="molecule type" value="Genomic_DNA"/>
</dbReference>
<feature type="non-terminal residue" evidence="7">
    <location>
        <position position="1"/>
    </location>
</feature>
<keyword evidence="8" id="KW-1185">Reference proteome</keyword>
<keyword evidence="3 5" id="KW-1133">Transmembrane helix</keyword>
<accession>A0A3E2H600</accession>
<evidence type="ECO:0000256" key="3">
    <source>
        <dbReference type="ARBA" id="ARBA00022989"/>
    </source>
</evidence>
<evidence type="ECO:0000256" key="4">
    <source>
        <dbReference type="ARBA" id="ARBA00023136"/>
    </source>
</evidence>
<dbReference type="InterPro" id="IPR020846">
    <property type="entry name" value="MFS_dom"/>
</dbReference>
<feature type="transmembrane region" description="Helical" evidence="5">
    <location>
        <begin position="64"/>
        <end position="84"/>
    </location>
</feature>